<keyword evidence="3" id="KW-1185">Reference proteome</keyword>
<dbReference type="PANTHER" id="PTHR42886:SF53">
    <property type="entry name" value="ALPHA_BETA-HYDROLASES SUPERFAMILY PROTEIN"/>
    <property type="match status" value="1"/>
</dbReference>
<dbReference type="EMBL" id="CP016268">
    <property type="protein sequence ID" value="ANO50975.1"/>
    <property type="molecule type" value="Genomic_DNA"/>
</dbReference>
<feature type="domain" description="Serine aminopeptidase S33" evidence="1">
    <location>
        <begin position="28"/>
        <end position="161"/>
    </location>
</feature>
<sequence>MQNTERPFFFADADEALFAVLHMPKNAKPRQGIVLCHPFGEEKLWSHRVYVNFARRAAELGMAVLRFDFRGHGDSAGHSEDYGAECYLEDIHTAVAQLRLDCPTLESIDLLGLRFGAALASQYAARHDGIRHLMLWEPIVSGEKYMQELLRINLSTQLAVYGKVRDNREKLVEKLAAGEPANVDGYLISHDFYDQCGKIDLLTSAKSRLSGKALVVQIAPNIKQKDRPEFVQLSEHFTSSDFLKVEEPAFWREIKPYTSTTTTLVPETLSWLEQHNGS</sequence>
<name>A0A193LEL9_9GAMM</name>
<accession>A0A193LEL9</accession>
<evidence type="ECO:0000313" key="3">
    <source>
        <dbReference type="Proteomes" id="UP000092695"/>
    </source>
</evidence>
<dbReference type="PANTHER" id="PTHR42886">
    <property type="entry name" value="RE40534P-RELATED"/>
    <property type="match status" value="1"/>
</dbReference>
<dbReference type="InterPro" id="IPR022742">
    <property type="entry name" value="Hydrolase_4"/>
</dbReference>
<protein>
    <recommendedName>
        <fullName evidence="1">Serine aminopeptidase S33 domain-containing protein</fullName>
    </recommendedName>
</protein>
<dbReference type="STRING" id="1548547.BA177_06915"/>
<dbReference type="InterPro" id="IPR029058">
    <property type="entry name" value="AB_hydrolase_fold"/>
</dbReference>
<reference evidence="2 3" key="1">
    <citation type="submission" date="2016-06" db="EMBL/GenBank/DDBJ databases">
        <title>Complete genome sequence of a deep-branching marine Gamma Proteobacterium Woeseia oceani type strain XK5.</title>
        <authorList>
            <person name="Mu D."/>
            <person name="Du Z."/>
        </authorList>
    </citation>
    <scope>NUCLEOTIDE SEQUENCE [LARGE SCALE GENOMIC DNA]</scope>
    <source>
        <strain evidence="2 3">XK5</strain>
    </source>
</reference>
<dbReference type="SUPFAM" id="SSF53474">
    <property type="entry name" value="alpha/beta-Hydrolases"/>
    <property type="match status" value="1"/>
</dbReference>
<dbReference type="AlphaFoldDB" id="A0A193LEL9"/>
<gene>
    <name evidence="2" type="ORF">BA177_06915</name>
</gene>
<dbReference type="Gene3D" id="3.40.50.1820">
    <property type="entry name" value="alpha/beta hydrolase"/>
    <property type="match status" value="1"/>
</dbReference>
<dbReference type="OrthoDB" id="249225at2"/>
<dbReference type="Proteomes" id="UP000092695">
    <property type="component" value="Chromosome"/>
</dbReference>
<evidence type="ECO:0000259" key="1">
    <source>
        <dbReference type="Pfam" id="PF12146"/>
    </source>
</evidence>
<dbReference type="Pfam" id="PF12146">
    <property type="entry name" value="Hydrolase_4"/>
    <property type="match status" value="1"/>
</dbReference>
<proteinExistence type="predicted"/>
<dbReference type="KEGG" id="woc:BA177_06915"/>
<evidence type="ECO:0000313" key="2">
    <source>
        <dbReference type="EMBL" id="ANO50975.1"/>
    </source>
</evidence>
<organism evidence="2 3">
    <name type="scientific">Woeseia oceani</name>
    <dbReference type="NCBI Taxonomy" id="1548547"/>
    <lineage>
        <taxon>Bacteria</taxon>
        <taxon>Pseudomonadati</taxon>
        <taxon>Pseudomonadota</taxon>
        <taxon>Gammaproteobacteria</taxon>
        <taxon>Woeseiales</taxon>
        <taxon>Woeseiaceae</taxon>
        <taxon>Woeseia</taxon>
    </lineage>
</organism>